<comment type="caution">
    <text evidence="1">The sequence shown here is derived from an EMBL/GenBank/DDBJ whole genome shotgun (WGS) entry which is preliminary data.</text>
</comment>
<dbReference type="InterPro" id="IPR042184">
    <property type="entry name" value="YqeY/Aim41_N"/>
</dbReference>
<dbReference type="Proteomes" id="UP000177610">
    <property type="component" value="Unassembled WGS sequence"/>
</dbReference>
<sequence length="145" mass="16136">MIEEQIDQDLKAALKEKNEIVVSSLRNLKAALKNSEIEKKKELSDEEATSIIAKKVKQHKDSIEGFKAGNRNDLVEHEQAQMAVLQKYLPAGMSEEEVATIVKQVIADSNATVKDFGKVMKEVMTRVKDAADGNVISKLVKENLK</sequence>
<reference evidence="1 2" key="1">
    <citation type="journal article" date="2016" name="Nat. Commun.">
        <title>Thousands of microbial genomes shed light on interconnected biogeochemical processes in an aquifer system.</title>
        <authorList>
            <person name="Anantharaman K."/>
            <person name="Brown C.T."/>
            <person name="Hug L.A."/>
            <person name="Sharon I."/>
            <person name="Castelle C.J."/>
            <person name="Probst A.J."/>
            <person name="Thomas B.C."/>
            <person name="Singh A."/>
            <person name="Wilkins M.J."/>
            <person name="Karaoz U."/>
            <person name="Brodie E.L."/>
            <person name="Williams K.H."/>
            <person name="Hubbard S.S."/>
            <person name="Banfield J.F."/>
        </authorList>
    </citation>
    <scope>NUCLEOTIDE SEQUENCE [LARGE SCALE GENOMIC DNA]</scope>
</reference>
<dbReference type="GO" id="GO:0016884">
    <property type="term" value="F:carbon-nitrogen ligase activity, with glutamine as amido-N-donor"/>
    <property type="evidence" value="ECO:0007669"/>
    <property type="project" value="InterPro"/>
</dbReference>
<dbReference type="SUPFAM" id="SSF89095">
    <property type="entry name" value="GatB/YqeY motif"/>
    <property type="match status" value="1"/>
</dbReference>
<protein>
    <submittedName>
        <fullName evidence="1">Glutamyl-tRNA amidotransferase</fullName>
    </submittedName>
</protein>
<dbReference type="GO" id="GO:0016740">
    <property type="term" value="F:transferase activity"/>
    <property type="evidence" value="ECO:0007669"/>
    <property type="project" value="UniProtKB-KW"/>
</dbReference>
<dbReference type="STRING" id="1817821.A2717_02540"/>
<dbReference type="Gene3D" id="1.10.10.410">
    <property type="match status" value="1"/>
</dbReference>
<dbReference type="PANTHER" id="PTHR28055">
    <property type="entry name" value="ALTERED INHERITANCE OF MITOCHONDRIA PROTEIN 41, MITOCHONDRIAL"/>
    <property type="match status" value="1"/>
</dbReference>
<evidence type="ECO:0000313" key="2">
    <source>
        <dbReference type="Proteomes" id="UP000177610"/>
    </source>
</evidence>
<name>A0A1F5N9T2_9BACT</name>
<dbReference type="InterPro" id="IPR023168">
    <property type="entry name" value="GatB_Yqey_C_2"/>
</dbReference>
<dbReference type="Gene3D" id="1.10.1510.10">
    <property type="entry name" value="Uncharacterised protein YqeY/AIM41 PF09424, N-terminal domain"/>
    <property type="match status" value="1"/>
</dbReference>
<dbReference type="Pfam" id="PF09424">
    <property type="entry name" value="YqeY"/>
    <property type="match status" value="1"/>
</dbReference>
<proteinExistence type="predicted"/>
<dbReference type="EMBL" id="MFEH01000001">
    <property type="protein sequence ID" value="OGE74395.1"/>
    <property type="molecule type" value="Genomic_DNA"/>
</dbReference>
<dbReference type="InterPro" id="IPR003789">
    <property type="entry name" value="Asn/Gln_tRNA_amidoTrase-B-like"/>
</dbReference>
<gene>
    <name evidence="1" type="ORF">A2717_02540</name>
</gene>
<organism evidence="1 2">
    <name type="scientific">Candidatus Doudnabacteria bacterium RIFCSPHIGHO2_01_FULL_41_86</name>
    <dbReference type="NCBI Taxonomy" id="1817821"/>
    <lineage>
        <taxon>Bacteria</taxon>
        <taxon>Candidatus Doudnaibacteriota</taxon>
    </lineage>
</organism>
<keyword evidence="1" id="KW-0808">Transferase</keyword>
<accession>A0A1F5N9T2</accession>
<dbReference type="PANTHER" id="PTHR28055:SF1">
    <property type="entry name" value="ALTERED INHERITANCE OF MITOCHONDRIA PROTEIN 41, MITOCHONDRIAL"/>
    <property type="match status" value="1"/>
</dbReference>
<dbReference type="InterPro" id="IPR019004">
    <property type="entry name" value="YqeY/Aim41"/>
</dbReference>
<dbReference type="AlphaFoldDB" id="A0A1F5N9T2"/>
<evidence type="ECO:0000313" key="1">
    <source>
        <dbReference type="EMBL" id="OGE74395.1"/>
    </source>
</evidence>